<accession>A0AAE0H5E8</accession>
<comment type="caution">
    <text evidence="2">The sequence shown here is derived from an EMBL/GenBank/DDBJ whole genome shotgun (WGS) entry which is preliminary data.</text>
</comment>
<name>A0AAE0H5E8_9CHLO</name>
<protein>
    <submittedName>
        <fullName evidence="2">Uncharacterized protein</fullName>
    </submittedName>
</protein>
<keyword evidence="3" id="KW-1185">Reference proteome</keyword>
<dbReference type="AlphaFoldDB" id="A0AAE0H5E8"/>
<sequence length="649" mass="74838">MAMSTAYKSGSLAGFPWWWTGRGQRETAIAEAEERFGKFGVVIATVGEKYEHRGNGVKRPWYYRAMRSNETLAEYIDKMYATDKKNCRAFEVIRGARFDGENFDGCPYFDVDRDIDIARATDNERRESDKERVLTNALDGISEFFMQEYDLKLTYADFLITDACTAKKYNFHILLRRYRFGTSENREDFVFRLNRCGETSSSSSSSSPNLLEDVDLMPYGSTQTLRTVRSCKPGTSNWFEPIARLGKSSFMSVDDKTTIDFLVTHFRHSDRVLAPTRPRGGRTSKRQRTRLESDNTMAVRKSLANASNIIPEPLTSEEYLDEALPPPHVRRRIEEGVSQLLRDKLQDETSSVNKWYTEDIIGMKTGPVGRECDQQNFLVFLDDDGHVRYHCLRDDPDETSDTDHLGYLDMDAMWKSNGDGDESFQIPTTDLYDAEFVHGNPCAKPIEFSRGVKAVIMREEVETGKSHQAMQLIHTHHLPRDRTWYRAWRKDNFPGPMGLYSETEIIGRLPRFRGERVLMIFHRRSLRRALFRDSVQLMRFNYFFNLDDNTKISDQERLGICIDSLWRVQTTDWDLVLVDEVNSVLRNIGARNSSAGNSDGEVSVWGRLVDIVKHSKRVVLMDAMADIEVAHLLRAADVPPERTVWRNIK</sequence>
<feature type="compositionally biased region" description="Basic residues" evidence="1">
    <location>
        <begin position="279"/>
        <end position="288"/>
    </location>
</feature>
<gene>
    <name evidence="2" type="ORF">CYMTET_2508</name>
</gene>
<evidence type="ECO:0000313" key="3">
    <source>
        <dbReference type="Proteomes" id="UP001190700"/>
    </source>
</evidence>
<evidence type="ECO:0000313" key="2">
    <source>
        <dbReference type="EMBL" id="KAK3290040.1"/>
    </source>
</evidence>
<proteinExistence type="predicted"/>
<organism evidence="2 3">
    <name type="scientific">Cymbomonas tetramitiformis</name>
    <dbReference type="NCBI Taxonomy" id="36881"/>
    <lineage>
        <taxon>Eukaryota</taxon>
        <taxon>Viridiplantae</taxon>
        <taxon>Chlorophyta</taxon>
        <taxon>Pyramimonadophyceae</taxon>
        <taxon>Pyramimonadales</taxon>
        <taxon>Pyramimonadaceae</taxon>
        <taxon>Cymbomonas</taxon>
    </lineage>
</organism>
<reference evidence="2 3" key="1">
    <citation type="journal article" date="2015" name="Genome Biol. Evol.">
        <title>Comparative Genomics of a Bacterivorous Green Alga Reveals Evolutionary Causalities and Consequences of Phago-Mixotrophic Mode of Nutrition.</title>
        <authorList>
            <person name="Burns J.A."/>
            <person name="Paasch A."/>
            <person name="Narechania A."/>
            <person name="Kim E."/>
        </authorList>
    </citation>
    <scope>NUCLEOTIDE SEQUENCE [LARGE SCALE GENOMIC DNA]</scope>
    <source>
        <strain evidence="2 3">PLY_AMNH</strain>
    </source>
</reference>
<evidence type="ECO:0000256" key="1">
    <source>
        <dbReference type="SAM" id="MobiDB-lite"/>
    </source>
</evidence>
<feature type="region of interest" description="Disordered" evidence="1">
    <location>
        <begin position="273"/>
        <end position="292"/>
    </location>
</feature>
<dbReference type="EMBL" id="LGRX02000005">
    <property type="protein sequence ID" value="KAK3290040.1"/>
    <property type="molecule type" value="Genomic_DNA"/>
</dbReference>
<dbReference type="Proteomes" id="UP001190700">
    <property type="component" value="Unassembled WGS sequence"/>
</dbReference>